<organism evidence="2 3">
    <name type="scientific">Acer saccharum</name>
    <name type="common">Sugar maple</name>
    <dbReference type="NCBI Taxonomy" id="4024"/>
    <lineage>
        <taxon>Eukaryota</taxon>
        <taxon>Viridiplantae</taxon>
        <taxon>Streptophyta</taxon>
        <taxon>Embryophyta</taxon>
        <taxon>Tracheophyta</taxon>
        <taxon>Spermatophyta</taxon>
        <taxon>Magnoliopsida</taxon>
        <taxon>eudicotyledons</taxon>
        <taxon>Gunneridae</taxon>
        <taxon>Pentapetalae</taxon>
        <taxon>rosids</taxon>
        <taxon>malvids</taxon>
        <taxon>Sapindales</taxon>
        <taxon>Sapindaceae</taxon>
        <taxon>Hippocastanoideae</taxon>
        <taxon>Acereae</taxon>
        <taxon>Acer</taxon>
    </lineage>
</organism>
<reference evidence="2" key="1">
    <citation type="journal article" date="2022" name="Plant J.">
        <title>Strategies of tolerance reflected in two North American maple genomes.</title>
        <authorList>
            <person name="McEvoy S.L."/>
            <person name="Sezen U.U."/>
            <person name="Trouern-Trend A."/>
            <person name="McMahon S.M."/>
            <person name="Schaberg P.G."/>
            <person name="Yang J."/>
            <person name="Wegrzyn J.L."/>
            <person name="Swenson N.G."/>
        </authorList>
    </citation>
    <scope>NUCLEOTIDE SEQUENCE</scope>
    <source>
        <strain evidence="2">NS2018</strain>
    </source>
</reference>
<evidence type="ECO:0000313" key="3">
    <source>
        <dbReference type="Proteomes" id="UP001168877"/>
    </source>
</evidence>
<feature type="compositionally biased region" description="Low complexity" evidence="1">
    <location>
        <begin position="99"/>
        <end position="109"/>
    </location>
</feature>
<dbReference type="AlphaFoldDB" id="A0AA39RZ44"/>
<comment type="caution">
    <text evidence="2">The sequence shown here is derived from an EMBL/GenBank/DDBJ whole genome shotgun (WGS) entry which is preliminary data.</text>
</comment>
<gene>
    <name evidence="2" type="ORF">LWI29_018573</name>
</gene>
<proteinExistence type="predicted"/>
<keyword evidence="3" id="KW-1185">Reference proteome</keyword>
<evidence type="ECO:0000313" key="2">
    <source>
        <dbReference type="EMBL" id="KAK0581838.1"/>
    </source>
</evidence>
<feature type="compositionally biased region" description="Polar residues" evidence="1">
    <location>
        <begin position="113"/>
        <end position="126"/>
    </location>
</feature>
<feature type="region of interest" description="Disordered" evidence="1">
    <location>
        <begin position="91"/>
        <end position="131"/>
    </location>
</feature>
<sequence>MRQAKKFFAMKDHSNEKALKRFDNVKVINKEDAKIAEKQGIAPPDDPGLAEDYDNEGLNLNIATAGSGVAATVSTARSDALVRALSGPTGNLQKRKWKVPPGSKGPKVPRTLSIPSKSQKGSSELTGSEPIDSIFKDLGPIPEWEASKIATDGSSEIIRKDTASVLLEQIVVPKMAHPSATLSGFFGGEGSARQAPAKAIGSLLSEPDSLDPSVALRWAMTGELSFESTEDFEAFNASSMVGQGQKSLHFLTMLLRKCDLAV</sequence>
<dbReference type="Proteomes" id="UP001168877">
    <property type="component" value="Unassembled WGS sequence"/>
</dbReference>
<evidence type="ECO:0000256" key="1">
    <source>
        <dbReference type="SAM" id="MobiDB-lite"/>
    </source>
</evidence>
<dbReference type="EMBL" id="JAUESC010000384">
    <property type="protein sequence ID" value="KAK0581838.1"/>
    <property type="molecule type" value="Genomic_DNA"/>
</dbReference>
<protein>
    <submittedName>
        <fullName evidence="2">Uncharacterized protein</fullName>
    </submittedName>
</protein>
<name>A0AA39RZ44_ACESA</name>
<reference evidence="2" key="2">
    <citation type="submission" date="2023-06" db="EMBL/GenBank/DDBJ databases">
        <authorList>
            <person name="Swenson N.G."/>
            <person name="Wegrzyn J.L."/>
            <person name="Mcevoy S.L."/>
        </authorList>
    </citation>
    <scope>NUCLEOTIDE SEQUENCE</scope>
    <source>
        <strain evidence="2">NS2018</strain>
        <tissue evidence="2">Leaf</tissue>
    </source>
</reference>
<accession>A0AA39RZ44</accession>